<evidence type="ECO:0000313" key="2">
    <source>
        <dbReference type="Proteomes" id="UP000320176"/>
    </source>
</evidence>
<proteinExistence type="predicted"/>
<comment type="caution">
    <text evidence="1">The sequence shown here is derived from an EMBL/GenBank/DDBJ whole genome shotgun (WGS) entry which is preliminary data.</text>
</comment>
<dbReference type="GO" id="GO:0031146">
    <property type="term" value="P:SCF-dependent proteasomal ubiquitin-dependent protein catabolic process"/>
    <property type="evidence" value="ECO:0007669"/>
    <property type="project" value="TreeGrafter"/>
</dbReference>
<gene>
    <name evidence="1" type="ORF">Pla52n_44110</name>
</gene>
<dbReference type="Gene3D" id="3.80.10.10">
    <property type="entry name" value="Ribonuclease Inhibitor"/>
    <property type="match status" value="2"/>
</dbReference>
<dbReference type="EMBL" id="SJPN01000005">
    <property type="protein sequence ID" value="TWU01040.1"/>
    <property type="molecule type" value="Genomic_DNA"/>
</dbReference>
<accession>A0A5C6AMZ6</accession>
<dbReference type="SUPFAM" id="SSF52047">
    <property type="entry name" value="RNI-like"/>
    <property type="match status" value="1"/>
</dbReference>
<dbReference type="InterPro" id="IPR032675">
    <property type="entry name" value="LRR_dom_sf"/>
</dbReference>
<evidence type="ECO:0000313" key="1">
    <source>
        <dbReference type="EMBL" id="TWU01040.1"/>
    </source>
</evidence>
<dbReference type="AlphaFoldDB" id="A0A5C6AMZ6"/>
<sequence length="219" mass="23931">MLLALIPIALFCVWPGQRIVSHLARQHALGHIRATDGAIYEGEGGYALKLDRSQIQHLSALSDVGSLDLARASLTDQDLARLRPLNDLVFLNLSENPISDIGLESIANCQKMRCLILQDTSITSHGLEHISRMTDLENLLLDGTAVDDEGLTHLRGCTSLRELMLCGTSVTAAAIEDIIALPSLTTVSVPKEWSVETVARLRAENPSLRVVQQRIVLPR</sequence>
<name>A0A5C6AMZ6_9BACT</name>
<dbReference type="PANTHER" id="PTHR13318:SF190">
    <property type="entry name" value="PARTNER OF PAIRED, ISOFORM B"/>
    <property type="match status" value="1"/>
</dbReference>
<dbReference type="GO" id="GO:0019005">
    <property type="term" value="C:SCF ubiquitin ligase complex"/>
    <property type="evidence" value="ECO:0007669"/>
    <property type="project" value="TreeGrafter"/>
</dbReference>
<reference evidence="1 2" key="1">
    <citation type="submission" date="2019-02" db="EMBL/GenBank/DDBJ databases">
        <title>Deep-cultivation of Planctomycetes and their phenomic and genomic characterization uncovers novel biology.</title>
        <authorList>
            <person name="Wiegand S."/>
            <person name="Jogler M."/>
            <person name="Boedeker C."/>
            <person name="Pinto D."/>
            <person name="Vollmers J."/>
            <person name="Rivas-Marin E."/>
            <person name="Kohn T."/>
            <person name="Peeters S.H."/>
            <person name="Heuer A."/>
            <person name="Rast P."/>
            <person name="Oberbeckmann S."/>
            <person name="Bunk B."/>
            <person name="Jeske O."/>
            <person name="Meyerdierks A."/>
            <person name="Storesund J.E."/>
            <person name="Kallscheuer N."/>
            <person name="Luecker S."/>
            <person name="Lage O.M."/>
            <person name="Pohl T."/>
            <person name="Merkel B.J."/>
            <person name="Hornburger P."/>
            <person name="Mueller R.-W."/>
            <person name="Bruemmer F."/>
            <person name="Labrenz M."/>
            <person name="Spormann A.M."/>
            <person name="Op Den Camp H."/>
            <person name="Overmann J."/>
            <person name="Amann R."/>
            <person name="Jetten M.S.M."/>
            <person name="Mascher T."/>
            <person name="Medema M.H."/>
            <person name="Devos D.P."/>
            <person name="Kaster A.-K."/>
            <person name="Ovreas L."/>
            <person name="Rohde M."/>
            <person name="Galperin M.Y."/>
            <person name="Jogler C."/>
        </authorList>
    </citation>
    <scope>NUCLEOTIDE SEQUENCE [LARGE SCALE GENOMIC DNA]</scope>
    <source>
        <strain evidence="1 2">Pla52n</strain>
    </source>
</reference>
<protein>
    <submittedName>
        <fullName evidence="1">Leucine Rich repeats (2 copies)</fullName>
    </submittedName>
</protein>
<dbReference type="Proteomes" id="UP000320176">
    <property type="component" value="Unassembled WGS sequence"/>
</dbReference>
<organism evidence="1 2">
    <name type="scientific">Stieleria varia</name>
    <dbReference type="NCBI Taxonomy" id="2528005"/>
    <lineage>
        <taxon>Bacteria</taxon>
        <taxon>Pseudomonadati</taxon>
        <taxon>Planctomycetota</taxon>
        <taxon>Planctomycetia</taxon>
        <taxon>Pirellulales</taxon>
        <taxon>Pirellulaceae</taxon>
        <taxon>Stieleria</taxon>
    </lineage>
</organism>
<keyword evidence="2" id="KW-1185">Reference proteome</keyword>
<dbReference type="PANTHER" id="PTHR13318">
    <property type="entry name" value="PARTNER OF PAIRED, ISOFORM B-RELATED"/>
    <property type="match status" value="1"/>
</dbReference>